<evidence type="ECO:0000313" key="4">
    <source>
        <dbReference type="Proteomes" id="UP001357485"/>
    </source>
</evidence>
<feature type="region of interest" description="Disordered" evidence="1">
    <location>
        <begin position="301"/>
        <end position="320"/>
    </location>
</feature>
<dbReference type="InterPro" id="IPR050782">
    <property type="entry name" value="PP1_regulatory_subunit_3"/>
</dbReference>
<feature type="compositionally biased region" description="Polar residues" evidence="1">
    <location>
        <begin position="690"/>
        <end position="703"/>
    </location>
</feature>
<feature type="domain" description="CBM21" evidence="2">
    <location>
        <begin position="341"/>
        <end position="453"/>
    </location>
</feature>
<feature type="region of interest" description="Disordered" evidence="1">
    <location>
        <begin position="1"/>
        <end position="130"/>
    </location>
</feature>
<evidence type="ECO:0000259" key="2">
    <source>
        <dbReference type="PROSITE" id="PS51159"/>
    </source>
</evidence>
<evidence type="ECO:0000313" key="3">
    <source>
        <dbReference type="EMBL" id="KAK5256217.1"/>
    </source>
</evidence>
<dbReference type="Gene3D" id="2.60.40.2440">
    <property type="entry name" value="Carbohydrate binding type-21 domain"/>
    <property type="match status" value="1"/>
</dbReference>
<proteinExistence type="predicted"/>
<feature type="region of interest" description="Disordered" evidence="1">
    <location>
        <begin position="475"/>
        <end position="541"/>
    </location>
</feature>
<gene>
    <name evidence="3" type="ORF">LTR16_003768</name>
</gene>
<feature type="region of interest" description="Disordered" evidence="1">
    <location>
        <begin position="634"/>
        <end position="715"/>
    </location>
</feature>
<dbReference type="PROSITE" id="PS51159">
    <property type="entry name" value="CBM21"/>
    <property type="match status" value="1"/>
</dbReference>
<sequence>MPYTPPAGQSPASSKPTSPSLSRTQSWHQEQPGSTSSPQRPGLPRSTSSLSYLSKQRRSPSINTMNGPQSPQLEVRTAPEANIVTNGSIRQSPPPLNDQAIPTGAILSPPESPEQSDGDESGIRMRGRQMKNECDLAELRTAVRNIRLKRDFSPNRANEEIAKLLNNVGVEVSTTEPADRSSAIDSRPALSQEARKISHSRSSTETAILIPSRTQFAESPAASSDDSDEENDDDDNMHCKPPLLRKKSGELVKPAIRPRSRRRYSSMPGTPTYKSVHFNTDLVETRHFLTVDKPIAVSAGSSPVETYDSDTEYPWGQEDSPSTRRVEWEIRLANFPRETFERKTQPVRVERIFLSSDNKVLIGSVAVQNLSFQKVVIARFTLDYWKTTSEVVAEYNNDVRKKEANDGLDRFNFNIKLADLANLETKTMLLCVRYSVNGQDYWDNNGDTNFQVDFIEKTKQPAKGGMHGLGARPLAAIPRSKHSPPTSNGRPKPSFEDDFSSFDSSKYRFGSWESPSNSIKLKPRSKRGSIFPGAASASKNTSVQGLGHRYDFGASLTAALTNVQDTLTKDSGTAPAADTKSDAGYFGNQHSTQAPQLDFPAAVSSPLAPNKPDINSAQYNEIVKKYCFFNGSGKSSPLSSRAKPLQMDGAHDNEPVSDSSAKNSGASTPSPPSGAYPLHDGTNDRRPITKTASPFNSRSTSPARLTGTDLADRTGSPVSFGYPFHQNHGYMAETHTPTAILG</sequence>
<protein>
    <recommendedName>
        <fullName evidence="2">CBM21 domain-containing protein</fullName>
    </recommendedName>
</protein>
<feature type="compositionally biased region" description="Acidic residues" evidence="1">
    <location>
        <begin position="225"/>
        <end position="235"/>
    </location>
</feature>
<dbReference type="PANTHER" id="PTHR12307:SF36">
    <property type="entry name" value="GLYCOGEN-BINDING SUBUNIT 76A"/>
    <property type="match status" value="1"/>
</dbReference>
<feature type="compositionally biased region" description="Polar residues" evidence="1">
    <location>
        <begin position="200"/>
        <end position="217"/>
    </location>
</feature>
<comment type="caution">
    <text evidence="3">The sequence shown here is derived from an EMBL/GenBank/DDBJ whole genome shotgun (WGS) entry which is preliminary data.</text>
</comment>
<feature type="region of interest" description="Disordered" evidence="1">
    <location>
        <begin position="568"/>
        <end position="593"/>
    </location>
</feature>
<feature type="region of interest" description="Disordered" evidence="1">
    <location>
        <begin position="170"/>
        <end position="271"/>
    </location>
</feature>
<keyword evidence="4" id="KW-1185">Reference proteome</keyword>
<dbReference type="Proteomes" id="UP001357485">
    <property type="component" value="Unassembled WGS sequence"/>
</dbReference>
<accession>A0ABR0LXW2</accession>
<dbReference type="InterPro" id="IPR005036">
    <property type="entry name" value="CBM21_dom"/>
</dbReference>
<dbReference type="PANTHER" id="PTHR12307">
    <property type="entry name" value="PROTEIN PHOSPHATASE 1 REGULATORY SUBUNIT"/>
    <property type="match status" value="1"/>
</dbReference>
<feature type="compositionally biased region" description="Polar residues" evidence="1">
    <location>
        <begin position="10"/>
        <end position="72"/>
    </location>
</feature>
<name>A0ABR0LXW2_9PEZI</name>
<dbReference type="InterPro" id="IPR038175">
    <property type="entry name" value="CBM21_dom_sf"/>
</dbReference>
<dbReference type="EMBL" id="JAVRRA010008637">
    <property type="protein sequence ID" value="KAK5256217.1"/>
    <property type="molecule type" value="Genomic_DNA"/>
</dbReference>
<evidence type="ECO:0000256" key="1">
    <source>
        <dbReference type="SAM" id="MobiDB-lite"/>
    </source>
</evidence>
<organism evidence="3 4">
    <name type="scientific">Cryomyces antarcticus</name>
    <dbReference type="NCBI Taxonomy" id="329879"/>
    <lineage>
        <taxon>Eukaryota</taxon>
        <taxon>Fungi</taxon>
        <taxon>Dikarya</taxon>
        <taxon>Ascomycota</taxon>
        <taxon>Pezizomycotina</taxon>
        <taxon>Dothideomycetes</taxon>
        <taxon>Dothideomycetes incertae sedis</taxon>
        <taxon>Cryomyces</taxon>
    </lineage>
</organism>
<reference evidence="3 4" key="1">
    <citation type="submission" date="2023-08" db="EMBL/GenBank/DDBJ databases">
        <title>Black Yeasts Isolated from many extreme environments.</title>
        <authorList>
            <person name="Coleine C."/>
            <person name="Stajich J.E."/>
            <person name="Selbmann L."/>
        </authorList>
    </citation>
    <scope>NUCLEOTIDE SEQUENCE [LARGE SCALE GENOMIC DNA]</scope>
    <source>
        <strain evidence="3 4">CCFEE 536</strain>
    </source>
</reference>
<dbReference type="Pfam" id="PF03370">
    <property type="entry name" value="CBM_21"/>
    <property type="match status" value="1"/>
</dbReference>